<evidence type="ECO:0000256" key="2">
    <source>
        <dbReference type="ARBA" id="ARBA00022692"/>
    </source>
</evidence>
<dbReference type="Proteomes" id="UP001164712">
    <property type="component" value="Chromosome"/>
</dbReference>
<proteinExistence type="predicted"/>
<keyword evidence="8" id="KW-1185">Reference proteome</keyword>
<keyword evidence="4 5" id="KW-0472">Membrane</keyword>
<gene>
    <name evidence="7" type="primary">mzrA</name>
    <name evidence="7" type="ORF">O1V66_15015</name>
</gene>
<organism evidence="7 8">
    <name type="scientific">Rouxiella chamberiensis</name>
    <dbReference type="NCBI Taxonomy" id="1513468"/>
    <lineage>
        <taxon>Bacteria</taxon>
        <taxon>Pseudomonadati</taxon>
        <taxon>Pseudomonadota</taxon>
        <taxon>Gammaproteobacteria</taxon>
        <taxon>Enterobacterales</taxon>
        <taxon>Yersiniaceae</taxon>
        <taxon>Rouxiella</taxon>
    </lineage>
</organism>
<evidence type="ECO:0000256" key="4">
    <source>
        <dbReference type="ARBA" id="ARBA00023136"/>
    </source>
</evidence>
<accession>A0ABY7HMY4</accession>
<dbReference type="Gene3D" id="3.30.70.260">
    <property type="match status" value="1"/>
</dbReference>
<keyword evidence="1" id="KW-1003">Cell membrane</keyword>
<dbReference type="RefSeq" id="WP_241481424.1">
    <property type="nucleotide sequence ID" value="NZ_CP114058.1"/>
</dbReference>
<evidence type="ECO:0000256" key="1">
    <source>
        <dbReference type="ARBA" id="ARBA00022475"/>
    </source>
</evidence>
<dbReference type="InterPro" id="IPR027398">
    <property type="entry name" value="SecD-TM"/>
</dbReference>
<evidence type="ECO:0000256" key="3">
    <source>
        <dbReference type="ARBA" id="ARBA00022989"/>
    </source>
</evidence>
<protein>
    <submittedName>
        <fullName evidence="7">EnvZ/OmpR regulon moderator MzrA</fullName>
    </submittedName>
</protein>
<evidence type="ECO:0000313" key="7">
    <source>
        <dbReference type="EMBL" id="WAT00266.1"/>
    </source>
</evidence>
<keyword evidence="2 5" id="KW-0812">Transmembrane</keyword>
<dbReference type="NCBIfam" id="NF007915">
    <property type="entry name" value="PRK10629.1"/>
    <property type="match status" value="1"/>
</dbReference>
<dbReference type="Pfam" id="PF13721">
    <property type="entry name" value="SecD-TM1"/>
    <property type="match status" value="1"/>
</dbReference>
<reference evidence="7" key="1">
    <citation type="submission" date="2022-12" db="EMBL/GenBank/DDBJ databases">
        <title>Complete genome sequence of an Australian strain of Rouxiella badensis DAR84756 and resolution of the R. badensis DSM100043 and R. chamberiensis DSM28324 genomes.</title>
        <authorList>
            <person name="Paul S."/>
            <person name="Anderson P.J."/>
            <person name="Maynard G."/>
            <person name="Dyall-Smith M."/>
            <person name="Kudinha T."/>
        </authorList>
    </citation>
    <scope>NUCLEOTIDE SEQUENCE</scope>
    <source>
        <strain evidence="7">DSM 28324</strain>
    </source>
</reference>
<feature type="domain" description="SecD export protein N-terminal TM" evidence="6">
    <location>
        <begin position="36"/>
        <end position="124"/>
    </location>
</feature>
<evidence type="ECO:0000313" key="8">
    <source>
        <dbReference type="Proteomes" id="UP001164712"/>
    </source>
</evidence>
<name>A0ABY7HMY4_9GAMM</name>
<feature type="transmembrane region" description="Helical" evidence="5">
    <location>
        <begin position="28"/>
        <end position="49"/>
    </location>
</feature>
<keyword evidence="3 5" id="KW-1133">Transmembrane helix</keyword>
<dbReference type="EMBL" id="CP114058">
    <property type="protein sequence ID" value="WAT00266.1"/>
    <property type="molecule type" value="Genomic_DNA"/>
</dbReference>
<evidence type="ECO:0000259" key="6">
    <source>
        <dbReference type="Pfam" id="PF13721"/>
    </source>
</evidence>
<evidence type="ECO:0000256" key="5">
    <source>
        <dbReference type="SAM" id="Phobius"/>
    </source>
</evidence>
<sequence length="147" mass="16415">MHEAVYFRPLDDSGWAVLMFKRTFSKRLILWPLTFAMLLMLTTVGVIALPKMPENSDALKISPARMGEDLPDGFTLYQGLSQHGVQIDSITPANGSLVVRLHSSGQQHLAQETLKALLPGHYNIQPYSPEPSHEWASKFARDRSKVG</sequence>